<proteinExistence type="predicted"/>
<evidence type="ECO:0000256" key="1">
    <source>
        <dbReference type="ARBA" id="ARBA00022598"/>
    </source>
</evidence>
<evidence type="ECO:0000259" key="4">
    <source>
        <dbReference type="Pfam" id="PF13193"/>
    </source>
</evidence>
<reference evidence="5" key="1">
    <citation type="submission" date="2020-05" db="EMBL/GenBank/DDBJ databases">
        <authorList>
            <person name="Chiriac C."/>
            <person name="Salcher M."/>
            <person name="Ghai R."/>
            <person name="Kavagutti S V."/>
        </authorList>
    </citation>
    <scope>NUCLEOTIDE SEQUENCE</scope>
</reference>
<protein>
    <submittedName>
        <fullName evidence="5">Unannotated protein</fullName>
    </submittedName>
</protein>
<evidence type="ECO:0000259" key="3">
    <source>
        <dbReference type="Pfam" id="PF00501"/>
    </source>
</evidence>
<dbReference type="InterPro" id="IPR000873">
    <property type="entry name" value="AMP-dep_synth/lig_dom"/>
</dbReference>
<dbReference type="PROSITE" id="PS00455">
    <property type="entry name" value="AMP_BINDING"/>
    <property type="match status" value="1"/>
</dbReference>
<name>A0A6J6MC51_9ZZZZ</name>
<dbReference type="InterPro" id="IPR042099">
    <property type="entry name" value="ANL_N_sf"/>
</dbReference>
<dbReference type="InterPro" id="IPR045851">
    <property type="entry name" value="AMP-bd_C_sf"/>
</dbReference>
<dbReference type="GO" id="GO:0044550">
    <property type="term" value="P:secondary metabolite biosynthetic process"/>
    <property type="evidence" value="ECO:0007669"/>
    <property type="project" value="TreeGrafter"/>
</dbReference>
<dbReference type="Pfam" id="PF00501">
    <property type="entry name" value="AMP-binding"/>
    <property type="match status" value="1"/>
</dbReference>
<dbReference type="SUPFAM" id="SSF56801">
    <property type="entry name" value="Acetyl-CoA synthetase-like"/>
    <property type="match status" value="1"/>
</dbReference>
<gene>
    <name evidence="5" type="ORF">UFOPK2275_01105</name>
</gene>
<feature type="domain" description="AMP-binding enzyme C-terminal" evidence="4">
    <location>
        <begin position="445"/>
        <end position="523"/>
    </location>
</feature>
<dbReference type="Gene3D" id="3.40.50.12780">
    <property type="entry name" value="N-terminal domain of ligase-like"/>
    <property type="match status" value="1"/>
</dbReference>
<dbReference type="InterPro" id="IPR020845">
    <property type="entry name" value="AMP-binding_CS"/>
</dbReference>
<dbReference type="EMBL" id="CAEZWQ010000166">
    <property type="protein sequence ID" value="CAB4671757.1"/>
    <property type="molecule type" value="Genomic_DNA"/>
</dbReference>
<sequence length="534" mass="58723">MSFYKTGHADNFTRENLPPRDQWPWLNQSFIDTNYTERLNASYELIDKTIEIVGPNKLAIIAADGNYTYGELLAKISQVANYLESLGVKPGNRVLLRGPNSASLVILWLAILRVGAVAVTTIHLQRANELEKMLGVAHVQFALIDHRFMEDWNLVTNFTGQTLIYGDENDVFAKASTFPTQHTACDTASDDVSILAFTSGSTGVPKATIHFHRDILAIADTFSKEILKPVKEDIFACSAPLAFTFGLGASVVFPFRVGATTLLLEGAPPPVLIEKVRENKVSVLFTAPTAYRAILKSTDNLDLPSLRRCVSAGEHLPESTWRSWFEATGIKLIDGIGATEMLHIFISASDEEIIPGMTGKVVPGYEAIIVNEDFAELASGEIGFLAVRGPTGVRYLNDVRQNVYAVNGWNVTGDLYLKDANGYFKYQSRADDMIISSGYNIAAPEVENALLTHNSVAEVAVVGEPDEERGMLVVAYVVVLGGVAESPELIKELQDHVKQKIAPFKYPRKIVFVKALPKTTTGKLQRFRLKADNK</sequence>
<dbReference type="GO" id="GO:0016878">
    <property type="term" value="F:acid-thiol ligase activity"/>
    <property type="evidence" value="ECO:0007669"/>
    <property type="project" value="TreeGrafter"/>
</dbReference>
<feature type="transmembrane region" description="Helical" evidence="2">
    <location>
        <begin position="105"/>
        <end position="124"/>
    </location>
</feature>
<dbReference type="Pfam" id="PF13193">
    <property type="entry name" value="AMP-binding_C"/>
    <property type="match status" value="1"/>
</dbReference>
<organism evidence="5">
    <name type="scientific">freshwater metagenome</name>
    <dbReference type="NCBI Taxonomy" id="449393"/>
    <lineage>
        <taxon>unclassified sequences</taxon>
        <taxon>metagenomes</taxon>
        <taxon>ecological metagenomes</taxon>
    </lineage>
</organism>
<dbReference type="PANTHER" id="PTHR43352">
    <property type="entry name" value="ACETYL-COA SYNTHETASE"/>
    <property type="match status" value="1"/>
</dbReference>
<keyword evidence="1" id="KW-0436">Ligase</keyword>
<keyword evidence="2" id="KW-1133">Transmembrane helix</keyword>
<dbReference type="Gene3D" id="3.30.300.30">
    <property type="match status" value="1"/>
</dbReference>
<dbReference type="InterPro" id="IPR025110">
    <property type="entry name" value="AMP-bd_C"/>
</dbReference>
<accession>A0A6J6MC51</accession>
<evidence type="ECO:0000256" key="2">
    <source>
        <dbReference type="SAM" id="Phobius"/>
    </source>
</evidence>
<keyword evidence="2" id="KW-0812">Transmembrane</keyword>
<dbReference type="AlphaFoldDB" id="A0A6J6MC51"/>
<dbReference type="PANTHER" id="PTHR43352:SF1">
    <property type="entry name" value="ANTHRANILATE--COA LIGASE"/>
    <property type="match status" value="1"/>
</dbReference>
<evidence type="ECO:0000313" key="5">
    <source>
        <dbReference type="EMBL" id="CAB4671757.1"/>
    </source>
</evidence>
<feature type="domain" description="AMP-dependent synthetase/ligase" evidence="3">
    <location>
        <begin position="55"/>
        <end position="391"/>
    </location>
</feature>
<keyword evidence="2" id="KW-0472">Membrane</keyword>